<dbReference type="AlphaFoldDB" id="A0A5B7JV04"/>
<protein>
    <submittedName>
        <fullName evidence="1">Uncharacterized protein</fullName>
    </submittedName>
</protein>
<comment type="caution">
    <text evidence="1">The sequence shown here is derived from an EMBL/GenBank/DDBJ whole genome shotgun (WGS) entry which is preliminary data.</text>
</comment>
<evidence type="ECO:0000313" key="1">
    <source>
        <dbReference type="EMBL" id="MPC96858.1"/>
    </source>
</evidence>
<sequence length="80" mass="9266">MESETSAGTRRGYTQRNIKKARNNLLQTVNTHELRGVACCEDTKNKLMTHSFEKRKKTSCRRRGVRTYYTSVSLTPRSLI</sequence>
<evidence type="ECO:0000313" key="2">
    <source>
        <dbReference type="Proteomes" id="UP000324222"/>
    </source>
</evidence>
<organism evidence="1 2">
    <name type="scientific">Portunus trituberculatus</name>
    <name type="common">Swimming crab</name>
    <name type="synonym">Neptunus trituberculatus</name>
    <dbReference type="NCBI Taxonomy" id="210409"/>
    <lineage>
        <taxon>Eukaryota</taxon>
        <taxon>Metazoa</taxon>
        <taxon>Ecdysozoa</taxon>
        <taxon>Arthropoda</taxon>
        <taxon>Crustacea</taxon>
        <taxon>Multicrustacea</taxon>
        <taxon>Malacostraca</taxon>
        <taxon>Eumalacostraca</taxon>
        <taxon>Eucarida</taxon>
        <taxon>Decapoda</taxon>
        <taxon>Pleocyemata</taxon>
        <taxon>Brachyura</taxon>
        <taxon>Eubrachyura</taxon>
        <taxon>Portunoidea</taxon>
        <taxon>Portunidae</taxon>
        <taxon>Portuninae</taxon>
        <taxon>Portunus</taxon>
    </lineage>
</organism>
<dbReference type="EMBL" id="VSRR010107609">
    <property type="protein sequence ID" value="MPC96858.1"/>
    <property type="molecule type" value="Genomic_DNA"/>
</dbReference>
<keyword evidence="2" id="KW-1185">Reference proteome</keyword>
<proteinExistence type="predicted"/>
<dbReference type="Proteomes" id="UP000324222">
    <property type="component" value="Unassembled WGS sequence"/>
</dbReference>
<gene>
    <name evidence="1" type="ORF">E2C01_092137</name>
</gene>
<accession>A0A5B7JV04</accession>
<reference evidence="1 2" key="1">
    <citation type="submission" date="2019-05" db="EMBL/GenBank/DDBJ databases">
        <title>Another draft genome of Portunus trituberculatus and its Hox gene families provides insights of decapod evolution.</title>
        <authorList>
            <person name="Jeong J.-H."/>
            <person name="Song I."/>
            <person name="Kim S."/>
            <person name="Choi T."/>
            <person name="Kim D."/>
            <person name="Ryu S."/>
            <person name="Kim W."/>
        </authorList>
    </citation>
    <scope>NUCLEOTIDE SEQUENCE [LARGE SCALE GENOMIC DNA]</scope>
    <source>
        <tissue evidence="1">Muscle</tissue>
    </source>
</reference>
<name>A0A5B7JV04_PORTR</name>